<dbReference type="eggNOG" id="COG4584">
    <property type="taxonomic scope" value="Bacteria"/>
</dbReference>
<protein>
    <submittedName>
        <fullName evidence="3">Integrase, catalytic region</fullName>
    </submittedName>
</protein>
<dbReference type="InterPro" id="IPR054353">
    <property type="entry name" value="IstA-like_C"/>
</dbReference>
<evidence type="ECO:0000259" key="2">
    <source>
        <dbReference type="PROSITE" id="PS50994"/>
    </source>
</evidence>
<dbReference type="GO" id="GO:0015074">
    <property type="term" value="P:DNA integration"/>
    <property type="evidence" value="ECO:0007669"/>
    <property type="project" value="InterPro"/>
</dbReference>
<dbReference type="AlphaFoldDB" id="A0LEI7"/>
<dbReference type="PANTHER" id="PTHR35004:SF6">
    <property type="entry name" value="TRANSPOSASE"/>
    <property type="match status" value="1"/>
</dbReference>
<dbReference type="InterPro" id="IPR036397">
    <property type="entry name" value="RNaseH_sf"/>
</dbReference>
<reference evidence="3 5" key="1">
    <citation type="submission" date="2006-10" db="EMBL/GenBank/DDBJ databases">
        <title>Complete sequence of Syntrophobacter fumaroxidans MPOB.</title>
        <authorList>
            <consortium name="US DOE Joint Genome Institute"/>
            <person name="Copeland A."/>
            <person name="Lucas S."/>
            <person name="Lapidus A."/>
            <person name="Barry K."/>
            <person name="Detter J.C."/>
            <person name="Glavina del Rio T."/>
            <person name="Hammon N."/>
            <person name="Israni S."/>
            <person name="Pitluck S."/>
            <person name="Goltsman E.G."/>
            <person name="Martinez M."/>
            <person name="Schmutz J."/>
            <person name="Larimer F."/>
            <person name="Land M."/>
            <person name="Hauser L."/>
            <person name="Kyrpides N."/>
            <person name="Kim E."/>
            <person name="Boone D.R."/>
            <person name="Brockman F."/>
            <person name="Culley D."/>
            <person name="Ferry J."/>
            <person name="Gunsalus R."/>
            <person name="McInerney M.J."/>
            <person name="Morrison M."/>
            <person name="Plugge C."/>
            <person name="Rohlin L."/>
            <person name="Scholten J."/>
            <person name="Sieber J."/>
            <person name="Stams A.J.M."/>
            <person name="Worm P."/>
            <person name="Henstra A.M."/>
            <person name="Richardson P."/>
        </authorList>
    </citation>
    <scope>NUCLEOTIDE SEQUENCE [LARGE SCALE GENOMIC DNA]</scope>
    <source>
        <strain evidence="5">DSM 10017 / MPOB</strain>
        <strain evidence="3">MPOB</strain>
    </source>
</reference>
<dbReference type="STRING" id="335543.Sfum_0136"/>
<dbReference type="Pfam" id="PF00665">
    <property type="entry name" value="rve"/>
    <property type="match status" value="1"/>
</dbReference>
<sequence>MRRKTLRFLSRKALGGRHMVKRELWYEVQSRFKLKESKKSIARSLELSVQTVRSVLKQKAAPSYRRGPGKRTLLSPFEDHIHRRLAALGYCSRAIYEELVEQGYTGCYDTVRRFVQPLRKEAQTKATMRFETPPGRQAQVDWGQCWTLISGKRIKVHLFVMTLGYSRRLFAKATWDERLATFLACHEEAFEHFGGAAHELVYDNAKTVVVSRDVEGRNVKWNATFWDFSTYYGFRAWAHRPYRAQTKGKVESGVRYVKRFVRGKAFESMAHLNTLLGRWLATVADLRIHGTTHQRPIDLFEQERTLLLPTGAKPPYQVRERAVRYVARDCMVSFETNRYSVPLRFVGKPVEVQCANDRILIFHEGSLIVSHPCCTGKHQSLVDREHYTGIFYGIELPSVRMLAFDHALPLCSREEVEVRDLAFYERLAQEGGAS</sequence>
<name>A0LEI7_SYNFM</name>
<dbReference type="KEGG" id="sfu:Sfum_2833"/>
<organism evidence="3 5">
    <name type="scientific">Syntrophobacter fumaroxidans (strain DSM 10017 / MPOB)</name>
    <dbReference type="NCBI Taxonomy" id="335543"/>
    <lineage>
        <taxon>Bacteria</taxon>
        <taxon>Pseudomonadati</taxon>
        <taxon>Thermodesulfobacteriota</taxon>
        <taxon>Syntrophobacteria</taxon>
        <taxon>Syntrophobacterales</taxon>
        <taxon>Syntrophobacteraceae</taxon>
        <taxon>Syntrophobacter</taxon>
    </lineage>
</organism>
<evidence type="ECO:0000313" key="4">
    <source>
        <dbReference type="EMBL" id="ABK18511.1"/>
    </source>
</evidence>
<dbReference type="OrthoDB" id="9798623at2"/>
<feature type="domain" description="Integrase catalytic" evidence="2">
    <location>
        <begin position="129"/>
        <end position="304"/>
    </location>
</feature>
<dbReference type="Pfam" id="PF22483">
    <property type="entry name" value="Mu-transpos_C_2"/>
    <property type="match status" value="1"/>
</dbReference>
<dbReference type="GO" id="GO:0003676">
    <property type="term" value="F:nucleic acid binding"/>
    <property type="evidence" value="ECO:0007669"/>
    <property type="project" value="InterPro"/>
</dbReference>
<dbReference type="Proteomes" id="UP000001784">
    <property type="component" value="Chromosome"/>
</dbReference>
<proteinExistence type="inferred from homology"/>
<accession>A0LEI7</accession>
<keyword evidence="5" id="KW-1185">Reference proteome</keyword>
<dbReference type="NCBIfam" id="NF033546">
    <property type="entry name" value="transpos_IS21"/>
    <property type="match status" value="1"/>
</dbReference>
<dbReference type="EMBL" id="CP000478">
    <property type="protein sequence ID" value="ABK18511.1"/>
    <property type="molecule type" value="Genomic_DNA"/>
</dbReference>
<dbReference type="Gene3D" id="3.30.420.10">
    <property type="entry name" value="Ribonuclease H-like superfamily/Ribonuclease H"/>
    <property type="match status" value="1"/>
</dbReference>
<dbReference type="HOGENOM" id="CLU_020626_1_1_7"/>
<dbReference type="InterPro" id="IPR012337">
    <property type="entry name" value="RNaseH-like_sf"/>
</dbReference>
<comment type="similarity">
    <text evidence="1">Belongs to the transposase IS21/IS408/IS1162 family.</text>
</comment>
<gene>
    <name evidence="3" type="ordered locus">Sfum_0136</name>
    <name evidence="4" type="ordered locus">Sfum_2833</name>
</gene>
<dbReference type="EMBL" id="CP000478">
    <property type="protein sequence ID" value="ABK15839.1"/>
    <property type="molecule type" value="Genomic_DNA"/>
</dbReference>
<dbReference type="InParanoid" id="A0LEI7"/>
<dbReference type="PROSITE" id="PS50994">
    <property type="entry name" value="INTEGRASE"/>
    <property type="match status" value="1"/>
</dbReference>
<dbReference type="KEGG" id="sfu:Sfum_0136"/>
<dbReference type="SUPFAM" id="SSF53098">
    <property type="entry name" value="Ribonuclease H-like"/>
    <property type="match status" value="1"/>
</dbReference>
<dbReference type="InterPro" id="IPR001584">
    <property type="entry name" value="Integrase_cat-core"/>
</dbReference>
<evidence type="ECO:0000313" key="3">
    <source>
        <dbReference type="EMBL" id="ABK15839.1"/>
    </source>
</evidence>
<evidence type="ECO:0000256" key="1">
    <source>
        <dbReference type="ARBA" id="ARBA00009277"/>
    </source>
</evidence>
<evidence type="ECO:0000313" key="5">
    <source>
        <dbReference type="Proteomes" id="UP000001784"/>
    </source>
</evidence>
<dbReference type="PANTHER" id="PTHR35004">
    <property type="entry name" value="TRANSPOSASE RV3428C-RELATED"/>
    <property type="match status" value="1"/>
</dbReference>